<protein>
    <recommendedName>
        <fullName evidence="2">Phage-Barnase-EndoU-ColicinE5/D-RelE like nuclease 2 domain-containing protein</fullName>
    </recommendedName>
</protein>
<feature type="region of interest" description="Disordered" evidence="1">
    <location>
        <begin position="320"/>
        <end position="340"/>
    </location>
</feature>
<feature type="domain" description="Phage-Barnase-EndoU-ColicinE5/D-RelE like nuclease 2" evidence="2">
    <location>
        <begin position="212"/>
        <end position="299"/>
    </location>
</feature>
<proteinExistence type="predicted"/>
<dbReference type="EMBL" id="FQ670179">
    <property type="protein sequence ID" value="CBY83635.1"/>
    <property type="molecule type" value="Genomic_DNA"/>
</dbReference>
<feature type="compositionally biased region" description="Pro residues" evidence="1">
    <location>
        <begin position="1"/>
        <end position="10"/>
    </location>
</feature>
<evidence type="ECO:0000313" key="4">
    <source>
        <dbReference type="Proteomes" id="UP000007934"/>
    </source>
</evidence>
<dbReference type="OrthoDB" id="5363768at2"/>
<feature type="compositionally biased region" description="Basic and acidic residues" evidence="1">
    <location>
        <begin position="15"/>
        <end position="38"/>
    </location>
</feature>
<dbReference type="Proteomes" id="UP000007934">
    <property type="component" value="Chromosome"/>
</dbReference>
<dbReference type="AlphaFoldDB" id="E7AB77"/>
<sequence length="340" mass="37075">MCTLETPPPEGGGKPPHEASEDLLDPKRPLRKANPEEITPKLLEEVKKRNTKIWVGDLTNAQILEHLGLDASKPIKMLFDGDALKHIEKMHGKGSNLVEISKQPAVTIEDRIVSKKNNALNLKTLYKENGLLEKNRDFSGAGIRLSKDNGNTLEASPSTPLDATSPNPNSTTSVLKESKRAWLGAFHLKSLDEPFIPQFSPAVQQALEPVLKGEQIQLTRGSLVKLAKRQRKEFLPLIRPALEEPNVVLRQVDGALIFVKDFGGTKFFASVARGDSGEWVITSNAPKTPNNLKNKISEGGEVLISDLPGLPIIARSHDATALSSGASPKESNKLPLKTPK</sequence>
<name>E7AB77_HELFC</name>
<dbReference type="InterPro" id="IPR041110">
    <property type="entry name" value="PBECR2"/>
</dbReference>
<dbReference type="KEGG" id="hfe:HFELIS_15510"/>
<dbReference type="Pfam" id="PF18810">
    <property type="entry name" value="PBECR2"/>
    <property type="match status" value="1"/>
</dbReference>
<dbReference type="GeneID" id="36134602"/>
<evidence type="ECO:0000313" key="3">
    <source>
        <dbReference type="EMBL" id="CBY83635.1"/>
    </source>
</evidence>
<feature type="region of interest" description="Disordered" evidence="1">
    <location>
        <begin position="1"/>
        <end position="38"/>
    </location>
</feature>
<accession>E7AB77</accession>
<organism evidence="3 4">
    <name type="scientific">Helicobacter felis (strain ATCC 49179 / CCUG 28539 / NCTC 12436 / CS1)</name>
    <dbReference type="NCBI Taxonomy" id="936155"/>
    <lineage>
        <taxon>Bacteria</taxon>
        <taxon>Pseudomonadati</taxon>
        <taxon>Campylobacterota</taxon>
        <taxon>Epsilonproteobacteria</taxon>
        <taxon>Campylobacterales</taxon>
        <taxon>Helicobacteraceae</taxon>
        <taxon>Helicobacter</taxon>
    </lineage>
</organism>
<gene>
    <name evidence="3" type="ordered locus">Hfelis_15510</name>
</gene>
<keyword evidence="4" id="KW-1185">Reference proteome</keyword>
<dbReference type="HOGENOM" id="CLU_815781_0_0_7"/>
<dbReference type="RefSeq" id="WP_013469996.1">
    <property type="nucleotide sequence ID" value="NC_014810.2"/>
</dbReference>
<evidence type="ECO:0000259" key="2">
    <source>
        <dbReference type="Pfam" id="PF18810"/>
    </source>
</evidence>
<reference evidence="3 4" key="1">
    <citation type="journal article" date="2011" name="Genome Biol. Evol.">
        <title>Comparative whole genome sequence analysis of the carcinogenic bacterial model pathogen Helicobacter felis.</title>
        <authorList>
            <person name="Arnold I.C."/>
            <person name="Zigova Z."/>
            <person name="Holden M."/>
            <person name="Lawley T.D."/>
            <person name="Rad R."/>
            <person name="Dougan G."/>
            <person name="Falkow S."/>
            <person name="Bentley S.D."/>
            <person name="Muller A."/>
        </authorList>
    </citation>
    <scope>NUCLEOTIDE SEQUENCE [LARGE SCALE GENOMIC DNA]</scope>
    <source>
        <strain evidence="4">ATCC 49179 / CCUG 28539 / NCTC 12436 / CS1</strain>
    </source>
</reference>
<feature type="region of interest" description="Disordered" evidence="1">
    <location>
        <begin position="148"/>
        <end position="174"/>
    </location>
</feature>
<evidence type="ECO:0000256" key="1">
    <source>
        <dbReference type="SAM" id="MobiDB-lite"/>
    </source>
</evidence>